<reference evidence="3" key="1">
    <citation type="submission" date="2021-02" db="EMBL/GenBank/DDBJ databases">
        <authorList>
            <person name="Nowell W R."/>
        </authorList>
    </citation>
    <scope>NUCLEOTIDE SEQUENCE</scope>
</reference>
<proteinExistence type="predicted"/>
<sequence>MSSNSSVSSPVESMNTSNDDSINRAVYDNVDLQTEIAGLREAIEQLNINLTIERQKNALQRQQIDQLNVSLTAERLSTVAQLIDLMIQKTDNEE</sequence>
<feature type="region of interest" description="Disordered" evidence="2">
    <location>
        <begin position="1"/>
        <end position="23"/>
    </location>
</feature>
<dbReference type="Proteomes" id="UP000663854">
    <property type="component" value="Unassembled WGS sequence"/>
</dbReference>
<name>A0A813VKG7_9BILA</name>
<dbReference type="EMBL" id="CAJOBD010001304">
    <property type="protein sequence ID" value="CAF3785721.1"/>
    <property type="molecule type" value="Genomic_DNA"/>
</dbReference>
<evidence type="ECO:0000256" key="2">
    <source>
        <dbReference type="SAM" id="MobiDB-lite"/>
    </source>
</evidence>
<accession>A0A813VKG7</accession>
<feature type="compositionally biased region" description="Low complexity" evidence="2">
    <location>
        <begin position="1"/>
        <end position="17"/>
    </location>
</feature>
<evidence type="ECO:0000313" key="4">
    <source>
        <dbReference type="EMBL" id="CAF3785721.1"/>
    </source>
</evidence>
<comment type="caution">
    <text evidence="3">The sequence shown here is derived from an EMBL/GenBank/DDBJ whole genome shotgun (WGS) entry which is preliminary data.</text>
</comment>
<keyword evidence="1" id="KW-0175">Coiled coil</keyword>
<dbReference type="Proteomes" id="UP000663836">
    <property type="component" value="Unassembled WGS sequence"/>
</dbReference>
<protein>
    <submittedName>
        <fullName evidence="3">Uncharacterized protein</fullName>
    </submittedName>
</protein>
<gene>
    <name evidence="4" type="ORF">JBS370_LOCUS14460</name>
    <name evidence="3" type="ORF">PYM288_LOCUS6463</name>
</gene>
<feature type="coiled-coil region" evidence="1">
    <location>
        <begin position="29"/>
        <end position="56"/>
    </location>
</feature>
<organism evidence="3 5">
    <name type="scientific">Rotaria sordida</name>
    <dbReference type="NCBI Taxonomy" id="392033"/>
    <lineage>
        <taxon>Eukaryota</taxon>
        <taxon>Metazoa</taxon>
        <taxon>Spiralia</taxon>
        <taxon>Gnathifera</taxon>
        <taxon>Rotifera</taxon>
        <taxon>Eurotatoria</taxon>
        <taxon>Bdelloidea</taxon>
        <taxon>Philodinida</taxon>
        <taxon>Philodinidae</taxon>
        <taxon>Rotaria</taxon>
    </lineage>
</organism>
<evidence type="ECO:0000256" key="1">
    <source>
        <dbReference type="SAM" id="Coils"/>
    </source>
</evidence>
<evidence type="ECO:0000313" key="3">
    <source>
        <dbReference type="EMBL" id="CAF0838872.1"/>
    </source>
</evidence>
<evidence type="ECO:0000313" key="5">
    <source>
        <dbReference type="Proteomes" id="UP000663854"/>
    </source>
</evidence>
<dbReference type="AlphaFoldDB" id="A0A813VKG7"/>
<dbReference type="EMBL" id="CAJNOH010000072">
    <property type="protein sequence ID" value="CAF0838872.1"/>
    <property type="molecule type" value="Genomic_DNA"/>
</dbReference>